<evidence type="ECO:0000313" key="3">
    <source>
        <dbReference type="Proteomes" id="UP001195769"/>
    </source>
</evidence>
<name>A0AAD4HNT2_9AGAM</name>
<protein>
    <submittedName>
        <fullName evidence="2">Uncharacterized protein</fullName>
    </submittedName>
</protein>
<evidence type="ECO:0000313" key="2">
    <source>
        <dbReference type="EMBL" id="KAG1903433.1"/>
    </source>
</evidence>
<dbReference type="EMBL" id="JABBWK010000013">
    <property type="protein sequence ID" value="KAG1903433.1"/>
    <property type="molecule type" value="Genomic_DNA"/>
</dbReference>
<dbReference type="GeneID" id="64659848"/>
<reference evidence="2" key="1">
    <citation type="journal article" date="2020" name="New Phytol.">
        <title>Comparative genomics reveals dynamic genome evolution in host specialist ectomycorrhizal fungi.</title>
        <authorList>
            <person name="Lofgren L.A."/>
            <person name="Nguyen N.H."/>
            <person name="Vilgalys R."/>
            <person name="Ruytinx J."/>
            <person name="Liao H.L."/>
            <person name="Branco S."/>
            <person name="Kuo A."/>
            <person name="LaButti K."/>
            <person name="Lipzen A."/>
            <person name="Andreopoulos W."/>
            <person name="Pangilinan J."/>
            <person name="Riley R."/>
            <person name="Hundley H."/>
            <person name="Na H."/>
            <person name="Barry K."/>
            <person name="Grigoriev I.V."/>
            <person name="Stajich J.E."/>
            <person name="Kennedy P.G."/>
        </authorList>
    </citation>
    <scope>NUCLEOTIDE SEQUENCE</scope>
    <source>
        <strain evidence="2">FC203</strain>
    </source>
</reference>
<dbReference type="RefSeq" id="XP_041229008.1">
    <property type="nucleotide sequence ID" value="XM_041365550.1"/>
</dbReference>
<dbReference type="Proteomes" id="UP001195769">
    <property type="component" value="Unassembled WGS sequence"/>
</dbReference>
<keyword evidence="1" id="KW-0812">Transmembrane</keyword>
<keyword evidence="1" id="KW-0472">Membrane</keyword>
<evidence type="ECO:0000256" key="1">
    <source>
        <dbReference type="SAM" id="Phobius"/>
    </source>
</evidence>
<keyword evidence="3" id="KW-1185">Reference proteome</keyword>
<comment type="caution">
    <text evidence="2">The sequence shown here is derived from an EMBL/GenBank/DDBJ whole genome shotgun (WGS) entry which is preliminary data.</text>
</comment>
<feature type="transmembrane region" description="Helical" evidence="1">
    <location>
        <begin position="135"/>
        <end position="162"/>
    </location>
</feature>
<organism evidence="2 3">
    <name type="scientific">Suillus fuscotomentosus</name>
    <dbReference type="NCBI Taxonomy" id="1912939"/>
    <lineage>
        <taxon>Eukaryota</taxon>
        <taxon>Fungi</taxon>
        <taxon>Dikarya</taxon>
        <taxon>Basidiomycota</taxon>
        <taxon>Agaricomycotina</taxon>
        <taxon>Agaricomycetes</taxon>
        <taxon>Agaricomycetidae</taxon>
        <taxon>Boletales</taxon>
        <taxon>Suillineae</taxon>
        <taxon>Suillaceae</taxon>
        <taxon>Suillus</taxon>
    </lineage>
</organism>
<gene>
    <name evidence="2" type="ORF">F5891DRAFT_1171582</name>
</gene>
<dbReference type="AlphaFoldDB" id="A0AAD4HNT2"/>
<keyword evidence="1" id="KW-1133">Transmembrane helix</keyword>
<proteinExistence type="predicted"/>
<sequence>MSMGRRVLLASSDALRVRTSGTGRSLRNSASLFARLRKGFRKMFRIKMTSRVQQMLEDEDWVLLRSGEPRSRYSLILNQPPEQKGRDDGNAIVNDMVICDNKRIRRNESSCTERTAVDEDAAMNTLPATNTTISLLNLLLAVSVSGFAVFGSSFFIFAATYYPQRWRCERVWGGDISFGSAKDTRCSPSSAGIICYLADLSTTVIQALHTITSGIQYPVYVEQHYEGTSENTVNSDTYVGMKRCNISQTEKVAHLGSILAVIWIRWLLPGSADRCRQ</sequence>
<accession>A0AAD4HNT2</accession>